<dbReference type="SUPFAM" id="SSF56801">
    <property type="entry name" value="Acetyl-CoA synthetase-like"/>
    <property type="match status" value="1"/>
</dbReference>
<dbReference type="FunFam" id="3.30.300.30:FF:000007">
    <property type="entry name" value="4-coumarate--CoA ligase 2"/>
    <property type="match status" value="1"/>
</dbReference>
<sequence length="549" mass="61100">MVDLKKNIINPDGSLSCPFPNYEPMNISMAEAFIGALSAHDGNLKALIDAETERTVTFGELNVLYKKISSSLVKMGCSEKEIICFFAPNCIEYVLMFVACITAGLTISPANFAYTSYELKHQLKDCSASYVFTTSELLPTVRSSLNPNIKQIFISDDKNIPGCTSLHKMFTDDGSAFRGNNLHVNPNEDIAIIPYSSGTTGLPKGVEITHKNMTSILQALSQPQYAPDYEPENANKLAFLPYFHAYGLQGTLVAGLFQGATQIIFKRFIPDLFLDCIEKYRPHTLSLVPPIVNFLISYPRAKTIDFSSVKTVGSGAAPLTKETEREFLNILKLPNLIQGYGLTETTVAVSYATLKFYKRGSSGLLIPNTHVKIVNPENQRVQGVKEAGEIWVKGPQVMKGYHKKPEATRNTLTKDGWLKTGDIGYFDEEGYIFVIDRIKELIKYKGFQIAPAELESVILNHPKVLDVGVIGIPDDRAGEVPKAYVVKKDPSLKREEINDYVKERLTSYKQLRGGISFVDEIPKSQSGKILRRKLRERAINESKSTKSKL</sequence>
<feature type="domain" description="AMP-binding enzyme C-terminal" evidence="3">
    <location>
        <begin position="453"/>
        <end position="528"/>
    </location>
</feature>
<dbReference type="PANTHER" id="PTHR24096">
    <property type="entry name" value="LONG-CHAIN-FATTY-ACID--COA LIGASE"/>
    <property type="match status" value="1"/>
</dbReference>
<dbReference type="EMBL" id="CAJFCJ010000016">
    <property type="protein sequence ID" value="CAD5122223.1"/>
    <property type="molecule type" value="Genomic_DNA"/>
</dbReference>
<dbReference type="GO" id="GO:0016405">
    <property type="term" value="F:CoA-ligase activity"/>
    <property type="evidence" value="ECO:0007669"/>
    <property type="project" value="TreeGrafter"/>
</dbReference>
<dbReference type="Pfam" id="PF00501">
    <property type="entry name" value="AMP-binding"/>
    <property type="match status" value="1"/>
</dbReference>
<proteinExistence type="inferred from homology"/>
<evidence type="ECO:0000313" key="5">
    <source>
        <dbReference type="Proteomes" id="UP000549394"/>
    </source>
</evidence>
<organism evidence="4 5">
    <name type="scientific">Dimorphilus gyrociliatus</name>
    <dbReference type="NCBI Taxonomy" id="2664684"/>
    <lineage>
        <taxon>Eukaryota</taxon>
        <taxon>Metazoa</taxon>
        <taxon>Spiralia</taxon>
        <taxon>Lophotrochozoa</taxon>
        <taxon>Annelida</taxon>
        <taxon>Polychaeta</taxon>
        <taxon>Polychaeta incertae sedis</taxon>
        <taxon>Dinophilidae</taxon>
        <taxon>Dimorphilus</taxon>
    </lineage>
</organism>
<accession>A0A7I8W112</accession>
<feature type="domain" description="AMP-dependent synthetase/ligase" evidence="2">
    <location>
        <begin position="43"/>
        <end position="402"/>
    </location>
</feature>
<dbReference type="Gene3D" id="3.40.50.980">
    <property type="match status" value="2"/>
</dbReference>
<evidence type="ECO:0000256" key="1">
    <source>
        <dbReference type="ARBA" id="ARBA00006432"/>
    </source>
</evidence>
<dbReference type="Proteomes" id="UP000549394">
    <property type="component" value="Unassembled WGS sequence"/>
</dbReference>
<dbReference type="InterPro" id="IPR045851">
    <property type="entry name" value="AMP-bd_C_sf"/>
</dbReference>
<name>A0A7I8W112_9ANNE</name>
<evidence type="ECO:0000259" key="3">
    <source>
        <dbReference type="Pfam" id="PF13193"/>
    </source>
</evidence>
<keyword evidence="5" id="KW-1185">Reference proteome</keyword>
<dbReference type="Pfam" id="PF13193">
    <property type="entry name" value="AMP-binding_C"/>
    <property type="match status" value="1"/>
</dbReference>
<dbReference type="InterPro" id="IPR025110">
    <property type="entry name" value="AMP-bd_C"/>
</dbReference>
<dbReference type="PROSITE" id="PS00455">
    <property type="entry name" value="AMP_BINDING"/>
    <property type="match status" value="1"/>
</dbReference>
<dbReference type="PANTHER" id="PTHR24096:SF257">
    <property type="entry name" value="ACYL-COA SYNTHETASE 7"/>
    <property type="match status" value="1"/>
</dbReference>
<protein>
    <submittedName>
        <fullName evidence="4">DgyrCDS10673</fullName>
    </submittedName>
</protein>
<dbReference type="InterPro" id="IPR000873">
    <property type="entry name" value="AMP-dep_synth/lig_dom"/>
</dbReference>
<gene>
    <name evidence="4" type="ORF">DGYR_LOCUS10057</name>
</gene>
<comment type="similarity">
    <text evidence="1">Belongs to the ATP-dependent AMP-binding enzyme family.</text>
</comment>
<dbReference type="Gene3D" id="2.30.38.10">
    <property type="entry name" value="Luciferase, Domain 3"/>
    <property type="match status" value="1"/>
</dbReference>
<dbReference type="OrthoDB" id="10253869at2759"/>
<reference evidence="4 5" key="1">
    <citation type="submission" date="2020-08" db="EMBL/GenBank/DDBJ databases">
        <authorList>
            <person name="Hejnol A."/>
        </authorList>
    </citation>
    <scope>NUCLEOTIDE SEQUENCE [LARGE SCALE GENOMIC DNA]</scope>
</reference>
<dbReference type="Gene3D" id="3.30.300.30">
    <property type="match status" value="1"/>
</dbReference>
<comment type="caution">
    <text evidence="4">The sequence shown here is derived from an EMBL/GenBank/DDBJ whole genome shotgun (WGS) entry which is preliminary data.</text>
</comment>
<dbReference type="InterPro" id="IPR020845">
    <property type="entry name" value="AMP-binding_CS"/>
</dbReference>
<dbReference type="AlphaFoldDB" id="A0A7I8W112"/>
<evidence type="ECO:0000313" key="4">
    <source>
        <dbReference type="EMBL" id="CAD5122223.1"/>
    </source>
</evidence>
<dbReference type="CDD" id="cd05911">
    <property type="entry name" value="Firefly_Luc_like"/>
    <property type="match status" value="1"/>
</dbReference>
<evidence type="ECO:0000259" key="2">
    <source>
        <dbReference type="Pfam" id="PF00501"/>
    </source>
</evidence>